<dbReference type="SMART" id="SM00316">
    <property type="entry name" value="S1"/>
    <property type="match status" value="4"/>
</dbReference>
<dbReference type="GO" id="GO:0003729">
    <property type="term" value="F:mRNA binding"/>
    <property type="evidence" value="ECO:0007669"/>
    <property type="project" value="TreeGrafter"/>
</dbReference>
<feature type="domain" description="S1 motif" evidence="6">
    <location>
        <begin position="47"/>
        <end position="114"/>
    </location>
</feature>
<dbReference type="SUPFAM" id="SSF50249">
    <property type="entry name" value="Nucleic acid-binding proteins"/>
    <property type="match status" value="4"/>
</dbReference>
<feature type="domain" description="S1 motif" evidence="6">
    <location>
        <begin position="311"/>
        <end position="380"/>
    </location>
</feature>
<organism evidence="7 8">
    <name type="scientific">Candidatus Komeilibacteria bacterium CG_4_10_14_0_2_um_filter_37_10</name>
    <dbReference type="NCBI Taxonomy" id="1974470"/>
    <lineage>
        <taxon>Bacteria</taxon>
        <taxon>Candidatus Komeiliibacteriota</taxon>
    </lineage>
</organism>
<evidence type="ECO:0000259" key="6">
    <source>
        <dbReference type="PROSITE" id="PS50126"/>
    </source>
</evidence>
<dbReference type="InterPro" id="IPR050437">
    <property type="entry name" value="Ribos_protein_bS1-like"/>
</dbReference>
<keyword evidence="3" id="KW-0687">Ribonucleoprotein</keyword>
<dbReference type="GO" id="GO:0006412">
    <property type="term" value="P:translation"/>
    <property type="evidence" value="ECO:0007669"/>
    <property type="project" value="TreeGrafter"/>
</dbReference>
<evidence type="ECO:0000256" key="4">
    <source>
        <dbReference type="ARBA" id="ARBA00025604"/>
    </source>
</evidence>
<feature type="compositionally biased region" description="Basic and acidic residues" evidence="5">
    <location>
        <begin position="396"/>
        <end position="437"/>
    </location>
</feature>
<dbReference type="PANTHER" id="PTHR10724:SF7">
    <property type="entry name" value="SMALL RIBOSOMAL SUBUNIT PROTEIN BS1C"/>
    <property type="match status" value="1"/>
</dbReference>
<evidence type="ECO:0000256" key="3">
    <source>
        <dbReference type="ARBA" id="ARBA00023274"/>
    </source>
</evidence>
<evidence type="ECO:0000313" key="7">
    <source>
        <dbReference type="EMBL" id="PIZ99181.1"/>
    </source>
</evidence>
<dbReference type="CDD" id="cd04465">
    <property type="entry name" value="S1_RPS1_repeat_ec2_hs2"/>
    <property type="match status" value="1"/>
</dbReference>
<feature type="domain" description="S1 motif" evidence="6">
    <location>
        <begin position="132"/>
        <end position="210"/>
    </location>
</feature>
<protein>
    <submittedName>
        <fullName evidence="7">30S ribosomal protein S1</fullName>
    </submittedName>
</protein>
<evidence type="ECO:0000256" key="5">
    <source>
        <dbReference type="SAM" id="MobiDB-lite"/>
    </source>
</evidence>
<evidence type="ECO:0000313" key="8">
    <source>
        <dbReference type="Proteomes" id="UP000230405"/>
    </source>
</evidence>
<feature type="domain" description="S1 motif" evidence="6">
    <location>
        <begin position="227"/>
        <end position="294"/>
    </location>
</feature>
<dbReference type="PRINTS" id="PR00681">
    <property type="entry name" value="RIBOSOMALS1"/>
</dbReference>
<dbReference type="GO" id="GO:0003735">
    <property type="term" value="F:structural constituent of ribosome"/>
    <property type="evidence" value="ECO:0007669"/>
    <property type="project" value="TreeGrafter"/>
</dbReference>
<accession>A0A2M7VFI0</accession>
<comment type="similarity">
    <text evidence="1">Belongs to the bacterial ribosomal protein bS1 family.</text>
</comment>
<dbReference type="InterPro" id="IPR003029">
    <property type="entry name" value="S1_domain"/>
</dbReference>
<feature type="region of interest" description="Disordered" evidence="5">
    <location>
        <begin position="383"/>
        <end position="437"/>
    </location>
</feature>
<dbReference type="Gene3D" id="2.40.50.140">
    <property type="entry name" value="Nucleic acid-binding proteins"/>
    <property type="match status" value="4"/>
</dbReference>
<dbReference type="Proteomes" id="UP000230405">
    <property type="component" value="Unassembled WGS sequence"/>
</dbReference>
<evidence type="ECO:0000256" key="2">
    <source>
        <dbReference type="ARBA" id="ARBA00022980"/>
    </source>
</evidence>
<dbReference type="InterPro" id="IPR012340">
    <property type="entry name" value="NA-bd_OB-fold"/>
</dbReference>
<evidence type="ECO:0000256" key="1">
    <source>
        <dbReference type="ARBA" id="ARBA00006767"/>
    </source>
</evidence>
<sequence length="437" mass="48636">MPKMVFWVNLNIIMTKKTIVDENKKSTSKMALLLEQEKDAIKIPQIGDLVEGTVISLGKNEIHLDINNLTTGVVRGKEIWDESGELNNVKLGDLVAATVIELENENGLIELSFRFAGHKKAWERLELLMKSGEIVMAKVIDANKGGLMIKVGNVIGFLPVSQLTTENYPRVEGGDKNKILSHLKEFIGKEIKSKVIDVNEADEKLIVSEKAAWEEKQSAAMSKYKVGDLVEGVVTGVVDFGAFVEFGDNLEGLVHISELAWQRIDDPREVIRIGDKIKAAIIAIEDTKISLSIKKLQNDPWHDVDTKYKTGQKVKAKVLKINPFGAFVELDTDIHGLVHISELSVNDIEDPKEVVQVGETYDFEIISIESKNHRLGLSLIGSQKKATKKKTPTKKAAKEDTPTEEPKVEETTAEEPKTEEPKTEEVTTVEPKIEEVK</sequence>
<dbReference type="FunFam" id="2.40.50.140:FF:000103">
    <property type="entry name" value="protein RRP5 homolog"/>
    <property type="match status" value="1"/>
</dbReference>
<reference evidence="8" key="1">
    <citation type="submission" date="2017-09" db="EMBL/GenBank/DDBJ databases">
        <title>Depth-based differentiation of microbial function through sediment-hosted aquifers and enrichment of novel symbionts in the deep terrestrial subsurface.</title>
        <authorList>
            <person name="Probst A.J."/>
            <person name="Ladd B."/>
            <person name="Jarett J.K."/>
            <person name="Geller-Mcgrath D.E."/>
            <person name="Sieber C.M.K."/>
            <person name="Emerson J.B."/>
            <person name="Anantharaman K."/>
            <person name="Thomas B.C."/>
            <person name="Malmstrom R."/>
            <person name="Stieglmeier M."/>
            <person name="Klingl A."/>
            <person name="Woyke T."/>
            <person name="Ryan C.M."/>
            <person name="Banfield J.F."/>
        </authorList>
    </citation>
    <scope>NUCLEOTIDE SEQUENCE [LARGE SCALE GENOMIC DNA]</scope>
</reference>
<dbReference type="PROSITE" id="PS50126">
    <property type="entry name" value="S1"/>
    <property type="match status" value="4"/>
</dbReference>
<dbReference type="AlphaFoldDB" id="A0A2M7VFI0"/>
<comment type="caution">
    <text evidence="7">The sequence shown here is derived from an EMBL/GenBank/DDBJ whole genome shotgun (WGS) entry which is preliminary data.</text>
</comment>
<dbReference type="Pfam" id="PF00575">
    <property type="entry name" value="S1"/>
    <property type="match status" value="3"/>
</dbReference>
<dbReference type="PANTHER" id="PTHR10724">
    <property type="entry name" value="30S RIBOSOMAL PROTEIN S1"/>
    <property type="match status" value="1"/>
</dbReference>
<keyword evidence="2 7" id="KW-0689">Ribosomal protein</keyword>
<gene>
    <name evidence="7" type="ORF">COX77_02230</name>
</gene>
<name>A0A2M7VFI0_9BACT</name>
<dbReference type="GO" id="GO:0005840">
    <property type="term" value="C:ribosome"/>
    <property type="evidence" value="ECO:0007669"/>
    <property type="project" value="UniProtKB-KW"/>
</dbReference>
<comment type="function">
    <text evidence="4">Binds mRNA; thus facilitating recognition of the initiation point. It is needed to translate mRNA with a short Shine-Dalgarno (SD) purine-rich sequence.</text>
</comment>
<proteinExistence type="inferred from homology"/>
<dbReference type="InterPro" id="IPR035104">
    <property type="entry name" value="Ribosomal_protein_S1-like"/>
</dbReference>
<feature type="compositionally biased region" description="Basic residues" evidence="5">
    <location>
        <begin position="385"/>
        <end position="395"/>
    </location>
</feature>
<dbReference type="EMBL" id="PFPO01000043">
    <property type="protein sequence ID" value="PIZ99181.1"/>
    <property type="molecule type" value="Genomic_DNA"/>
</dbReference>